<dbReference type="InterPro" id="IPR050672">
    <property type="entry name" value="FBXO45-Fsn/SPSB_families"/>
</dbReference>
<dbReference type="InterPro" id="IPR043136">
    <property type="entry name" value="B30.2/SPRY_sf"/>
</dbReference>
<dbReference type="FunFam" id="2.60.120.920:FF:000001">
    <property type="entry name" value="neuralized-like protein 4 isoform X1"/>
    <property type="match status" value="1"/>
</dbReference>
<dbReference type="InterPro" id="IPR003877">
    <property type="entry name" value="SPRY_dom"/>
</dbReference>
<dbReference type="PANTHER" id="PTHR12245">
    <property type="entry name" value="SPRY DOMAIN CONTAINING SOCS BOX PROTEIN"/>
    <property type="match status" value="1"/>
</dbReference>
<reference evidence="5" key="1">
    <citation type="submission" date="2025-08" db="UniProtKB">
        <authorList>
            <consortium name="RefSeq"/>
        </authorList>
    </citation>
    <scope>IDENTIFICATION</scope>
    <source>
        <tissue evidence="5">Tentacle</tissue>
    </source>
</reference>
<protein>
    <submittedName>
        <fullName evidence="5">Uncharacterized protein LOC116308282 isoform X1</fullName>
    </submittedName>
</protein>
<dbReference type="GO" id="GO:0043161">
    <property type="term" value="P:proteasome-mediated ubiquitin-dependent protein catabolic process"/>
    <property type="evidence" value="ECO:0007669"/>
    <property type="project" value="TreeGrafter"/>
</dbReference>
<sequence length="1016" mass="113382">MGAKQSLKKRLRQDLADALFRSAMLEALQEAANESDGSSEMLEHAWDPSDCSPPFVVLPDRLTARRQLSILTSDCIRGKKRYRDGQHVWEINWENEERGTFAIVGVATPKAPLQSLGYEPLIGSNSESWGWDIVSKTLWHCGKRGSYPAVGTGFQVPDTFFVILDMDQRTLSFSTSDLHLGVAFTDLPKQLDRPMCPVVNAIFGNCDIRMRYMGKGESIISNLRRPIAFHRATSETPSEAPKKASEDSRRKSTGTPGKDSDSSVVEASKRYQFARHKHGENVAVMYAGKKAKRVDPFGSCCDGVVITSEPLKDNELFEVRLDSKIDRWVGSLFIGATTNDSNSFSTFPQIMVDYTQGSNFMWAGDQIVFNKKLTTTVKEDTGKLTTGDRIGVMRKSDNSLHFYLNGKDIGNCFKTIPDVLYGVVDIYGQAEQVTITGGTAETQSSNDDEESVEQDHIIVMVQMKKVIELMKLPFNPLLIIKMLYQGVLEPYTDTRDRAVRQRYGDHLSDIGAVPELKKFLERLDRPDLGIESEEGWVGITIVRSILWNYSDASLKIAKEIGKCGLLGRFVNDLKRIGPSGAFGDEKQKRIIDSAVNILHNCAKATENRQVFRDINAVEILAPFLKCEESEVVISALLAMSYITEDNQSHLLDADTKTISQIQGMLVNAANSPGLRGASGSCTWSALEIVSGIANIAVNEKNRANLIDAGVIPPLFDVIKKGDPIDKECSANALWLLANSEPGKKKIRDYPGAMATLNELSKNSNKSIAAAAKRVLLRIKQQPMKQGVSLKGIPRKNCAYKETCRLFIKSLNLNDVLFDHKFDKCYCTECHASRNEKLYYTQGKPAKDYSIPIGWARSALKMERTALVHNCNKDWHVAYHGTSPDSVKSILEDGKLLMPGDETLEGRRLSEVDGHFTDDNKPEGFNTKQIFVSPSIRYSGLEVYAKSKRFEDPQTKKTYKAKVVFQLWIKPDSYKVGQQTVGAENEIDPKFSNQEIEWATARRSAIHLYGVLVHLEE</sequence>
<name>A0A6P8J9W9_ACTTE</name>
<feature type="domain" description="NHR" evidence="3">
    <location>
        <begin position="270"/>
        <end position="438"/>
    </location>
</feature>
<feature type="compositionally biased region" description="Basic and acidic residues" evidence="1">
    <location>
        <begin position="240"/>
        <end position="250"/>
    </location>
</feature>
<dbReference type="Proteomes" id="UP000515163">
    <property type="component" value="Unplaced"/>
</dbReference>
<dbReference type="InterPro" id="IPR001870">
    <property type="entry name" value="B30.2/SPRY"/>
</dbReference>
<evidence type="ECO:0000313" key="5">
    <source>
        <dbReference type="RefSeq" id="XP_031574533.1"/>
    </source>
</evidence>
<dbReference type="AlphaFoldDB" id="A0A6P8J9W9"/>
<dbReference type="GO" id="GO:0019005">
    <property type="term" value="C:SCF ubiquitin ligase complex"/>
    <property type="evidence" value="ECO:0007669"/>
    <property type="project" value="TreeGrafter"/>
</dbReference>
<gene>
    <name evidence="5" type="primary">LOC116308282</name>
</gene>
<dbReference type="SMART" id="SM00185">
    <property type="entry name" value="ARM"/>
    <property type="match status" value="2"/>
</dbReference>
<dbReference type="KEGG" id="aten:116308282"/>
<dbReference type="InterPro" id="IPR013320">
    <property type="entry name" value="ConA-like_dom_sf"/>
</dbReference>
<dbReference type="Gene3D" id="2.60.120.920">
    <property type="match status" value="2"/>
</dbReference>
<dbReference type="SMART" id="SM00449">
    <property type="entry name" value="SPRY"/>
    <property type="match status" value="1"/>
</dbReference>
<proteinExistence type="predicted"/>
<dbReference type="GeneID" id="116308282"/>
<evidence type="ECO:0000313" key="4">
    <source>
        <dbReference type="Proteomes" id="UP000515163"/>
    </source>
</evidence>
<organism evidence="4 5">
    <name type="scientific">Actinia tenebrosa</name>
    <name type="common">Australian red waratah sea anemone</name>
    <dbReference type="NCBI Taxonomy" id="6105"/>
    <lineage>
        <taxon>Eukaryota</taxon>
        <taxon>Metazoa</taxon>
        <taxon>Cnidaria</taxon>
        <taxon>Anthozoa</taxon>
        <taxon>Hexacorallia</taxon>
        <taxon>Actiniaria</taxon>
        <taxon>Actiniidae</taxon>
        <taxon>Actinia</taxon>
    </lineage>
</organism>
<dbReference type="InterPro" id="IPR000225">
    <property type="entry name" value="Armadillo"/>
</dbReference>
<feature type="domain" description="B30.2/SPRY" evidence="2">
    <location>
        <begin position="24"/>
        <end position="217"/>
    </location>
</feature>
<dbReference type="OrthoDB" id="49113at2759"/>
<dbReference type="SUPFAM" id="SSF49899">
    <property type="entry name" value="Concanavalin A-like lectins/glucanases"/>
    <property type="match status" value="1"/>
</dbReference>
<dbReference type="PANTHER" id="PTHR12245:SF11">
    <property type="entry name" value="PROTEIN GUSTAVUS"/>
    <property type="match status" value="1"/>
</dbReference>
<accession>A0A6P8J9W9</accession>
<evidence type="ECO:0000256" key="1">
    <source>
        <dbReference type="SAM" id="MobiDB-lite"/>
    </source>
</evidence>
<dbReference type="InterPro" id="IPR011989">
    <property type="entry name" value="ARM-like"/>
</dbReference>
<keyword evidence="4" id="KW-1185">Reference proteome</keyword>
<dbReference type="InterPro" id="IPR006573">
    <property type="entry name" value="NHR_dom"/>
</dbReference>
<dbReference type="CDD" id="cd12887">
    <property type="entry name" value="SPRY_NHR_like"/>
    <property type="match status" value="1"/>
</dbReference>
<dbReference type="Pfam" id="PF07177">
    <property type="entry name" value="Neuralized"/>
    <property type="match status" value="1"/>
</dbReference>
<dbReference type="Pfam" id="PF00622">
    <property type="entry name" value="SPRY"/>
    <property type="match status" value="1"/>
</dbReference>
<dbReference type="InParanoid" id="A0A6P8J9W9"/>
<dbReference type="PROSITE" id="PS50188">
    <property type="entry name" value="B302_SPRY"/>
    <property type="match status" value="1"/>
</dbReference>
<evidence type="ECO:0000259" key="3">
    <source>
        <dbReference type="PROSITE" id="PS51065"/>
    </source>
</evidence>
<dbReference type="SMART" id="SM00588">
    <property type="entry name" value="NEUZ"/>
    <property type="match status" value="1"/>
</dbReference>
<evidence type="ECO:0000259" key="2">
    <source>
        <dbReference type="PROSITE" id="PS50188"/>
    </source>
</evidence>
<dbReference type="Gene3D" id="1.25.10.10">
    <property type="entry name" value="Leucine-rich Repeat Variant"/>
    <property type="match status" value="1"/>
</dbReference>
<dbReference type="SUPFAM" id="SSF48371">
    <property type="entry name" value="ARM repeat"/>
    <property type="match status" value="1"/>
</dbReference>
<dbReference type="RefSeq" id="XP_031574533.1">
    <property type="nucleotide sequence ID" value="XM_031718673.1"/>
</dbReference>
<dbReference type="InterPro" id="IPR016024">
    <property type="entry name" value="ARM-type_fold"/>
</dbReference>
<dbReference type="PROSITE" id="PS51065">
    <property type="entry name" value="NHR"/>
    <property type="match status" value="1"/>
</dbReference>
<feature type="region of interest" description="Disordered" evidence="1">
    <location>
        <begin position="231"/>
        <end position="265"/>
    </location>
</feature>